<feature type="region of interest" description="Disordered" evidence="1">
    <location>
        <begin position="1"/>
        <end position="21"/>
    </location>
</feature>
<comment type="caution">
    <text evidence="2">The sequence shown here is derived from an EMBL/GenBank/DDBJ whole genome shotgun (WGS) entry which is preliminary data.</text>
</comment>
<organism evidence="2">
    <name type="scientific">marine sediment metagenome</name>
    <dbReference type="NCBI Taxonomy" id="412755"/>
    <lineage>
        <taxon>unclassified sequences</taxon>
        <taxon>metagenomes</taxon>
        <taxon>ecological metagenomes</taxon>
    </lineage>
</organism>
<evidence type="ECO:0000313" key="2">
    <source>
        <dbReference type="EMBL" id="KKK59935.1"/>
    </source>
</evidence>
<dbReference type="EMBL" id="LAZR01063218">
    <property type="protein sequence ID" value="KKK59935.1"/>
    <property type="molecule type" value="Genomic_DNA"/>
</dbReference>
<accession>A0A0F8XG46</accession>
<name>A0A0F8XG46_9ZZZZ</name>
<proteinExistence type="predicted"/>
<sequence length="63" mass="6957">MPLKKGKSKSQPGRAADKAPEIPLGAVPHLFNAQILQWHKTNHEAQKAIHDVLIEILAAIKEE</sequence>
<protein>
    <submittedName>
        <fullName evidence="2">Uncharacterized protein</fullName>
    </submittedName>
</protein>
<dbReference type="AlphaFoldDB" id="A0A0F8XG46"/>
<gene>
    <name evidence="2" type="ORF">LCGC14_3029370</name>
</gene>
<evidence type="ECO:0000256" key="1">
    <source>
        <dbReference type="SAM" id="MobiDB-lite"/>
    </source>
</evidence>
<reference evidence="2" key="1">
    <citation type="journal article" date="2015" name="Nature">
        <title>Complex archaea that bridge the gap between prokaryotes and eukaryotes.</title>
        <authorList>
            <person name="Spang A."/>
            <person name="Saw J.H."/>
            <person name="Jorgensen S.L."/>
            <person name="Zaremba-Niedzwiedzka K."/>
            <person name="Martijn J."/>
            <person name="Lind A.E."/>
            <person name="van Eijk R."/>
            <person name="Schleper C."/>
            <person name="Guy L."/>
            <person name="Ettema T.J."/>
        </authorList>
    </citation>
    <scope>NUCLEOTIDE SEQUENCE</scope>
</reference>